<dbReference type="Gene3D" id="2.40.160.50">
    <property type="entry name" value="membrane protein fhac: a member of the omp85/tpsb transporter family"/>
    <property type="match status" value="1"/>
</dbReference>
<reference evidence="10" key="1">
    <citation type="submission" date="2020-10" db="EMBL/GenBank/DDBJ databases">
        <authorList>
            <person name="Gilroy R."/>
        </authorList>
    </citation>
    <scope>NUCLEOTIDE SEQUENCE</scope>
    <source>
        <strain evidence="10">2889</strain>
    </source>
</reference>
<dbReference type="InterPro" id="IPR010827">
    <property type="entry name" value="BamA/TamA_POTRA"/>
</dbReference>
<name>A0A9D9DSP7_9BACT</name>
<proteinExistence type="predicted"/>
<evidence type="ECO:0000259" key="9">
    <source>
        <dbReference type="PROSITE" id="PS51779"/>
    </source>
</evidence>
<reference evidence="10" key="2">
    <citation type="journal article" date="2021" name="PeerJ">
        <title>Extensive microbial diversity within the chicken gut microbiome revealed by metagenomics and culture.</title>
        <authorList>
            <person name="Gilroy R."/>
            <person name="Ravi A."/>
            <person name="Getino M."/>
            <person name="Pursley I."/>
            <person name="Horton D.L."/>
            <person name="Alikhan N.F."/>
            <person name="Baker D."/>
            <person name="Gharbi K."/>
            <person name="Hall N."/>
            <person name="Watson M."/>
            <person name="Adriaenssens E.M."/>
            <person name="Foster-Nyarko E."/>
            <person name="Jarju S."/>
            <person name="Secka A."/>
            <person name="Antonio M."/>
            <person name="Oren A."/>
            <person name="Chaudhuri R.R."/>
            <person name="La Ragione R."/>
            <person name="Hildebrand F."/>
            <person name="Pallen M.J."/>
        </authorList>
    </citation>
    <scope>NUCLEOTIDE SEQUENCE</scope>
    <source>
        <strain evidence="10">2889</strain>
    </source>
</reference>
<comment type="subcellular location">
    <subcellularLocation>
        <location evidence="1">Membrane</location>
    </subcellularLocation>
</comment>
<accession>A0A9D9DSP7</accession>
<gene>
    <name evidence="10" type="ORF">IAB08_01650</name>
</gene>
<keyword evidence="5" id="KW-0677">Repeat</keyword>
<evidence type="ECO:0000256" key="3">
    <source>
        <dbReference type="ARBA" id="ARBA00022692"/>
    </source>
</evidence>
<dbReference type="Pfam" id="PF07244">
    <property type="entry name" value="POTRA"/>
    <property type="match status" value="2"/>
</dbReference>
<organism evidence="10 11">
    <name type="scientific">Candidatus Pullibacteroides excrementavium</name>
    <dbReference type="NCBI Taxonomy" id="2840905"/>
    <lineage>
        <taxon>Bacteria</taxon>
        <taxon>Pseudomonadati</taxon>
        <taxon>Bacteroidota</taxon>
        <taxon>Bacteroidia</taxon>
        <taxon>Bacteroidales</taxon>
        <taxon>Candidatus Pullibacteroides</taxon>
    </lineage>
</organism>
<evidence type="ECO:0000256" key="4">
    <source>
        <dbReference type="ARBA" id="ARBA00022729"/>
    </source>
</evidence>
<keyword evidence="3" id="KW-0812">Transmembrane</keyword>
<keyword evidence="7" id="KW-0998">Cell outer membrane</keyword>
<dbReference type="PANTHER" id="PTHR12815">
    <property type="entry name" value="SORTING AND ASSEMBLY MACHINERY SAMM50 PROTEIN FAMILY MEMBER"/>
    <property type="match status" value="1"/>
</dbReference>
<evidence type="ECO:0000256" key="8">
    <source>
        <dbReference type="SAM" id="SignalP"/>
    </source>
</evidence>
<dbReference type="GO" id="GO:0019867">
    <property type="term" value="C:outer membrane"/>
    <property type="evidence" value="ECO:0007669"/>
    <property type="project" value="InterPro"/>
</dbReference>
<dbReference type="Gene3D" id="3.10.20.310">
    <property type="entry name" value="membrane protein fhac"/>
    <property type="match status" value="4"/>
</dbReference>
<keyword evidence="6" id="KW-0472">Membrane</keyword>
<dbReference type="InterPro" id="IPR039910">
    <property type="entry name" value="D15-like"/>
</dbReference>
<dbReference type="InterPro" id="IPR000184">
    <property type="entry name" value="Bac_surfAg_D15"/>
</dbReference>
<dbReference type="GO" id="GO:0071709">
    <property type="term" value="P:membrane assembly"/>
    <property type="evidence" value="ECO:0007669"/>
    <property type="project" value="InterPro"/>
</dbReference>
<dbReference type="Proteomes" id="UP000823612">
    <property type="component" value="Unassembled WGS sequence"/>
</dbReference>
<dbReference type="EMBL" id="JADIMZ010000024">
    <property type="protein sequence ID" value="MBO8431983.1"/>
    <property type="molecule type" value="Genomic_DNA"/>
</dbReference>
<dbReference type="AlphaFoldDB" id="A0A9D9DSP7"/>
<dbReference type="PANTHER" id="PTHR12815:SF47">
    <property type="entry name" value="TRANSLOCATION AND ASSEMBLY MODULE SUBUNIT TAMA"/>
    <property type="match status" value="1"/>
</dbReference>
<dbReference type="PROSITE" id="PS51779">
    <property type="entry name" value="POTRA"/>
    <property type="match status" value="2"/>
</dbReference>
<evidence type="ECO:0000256" key="1">
    <source>
        <dbReference type="ARBA" id="ARBA00004370"/>
    </source>
</evidence>
<evidence type="ECO:0000256" key="6">
    <source>
        <dbReference type="ARBA" id="ARBA00023136"/>
    </source>
</evidence>
<dbReference type="PIRSF" id="PIRSF006076">
    <property type="entry name" value="OM_assembly_OMP85"/>
    <property type="match status" value="1"/>
</dbReference>
<dbReference type="Pfam" id="PF01103">
    <property type="entry name" value="Omp85"/>
    <property type="match status" value="1"/>
</dbReference>
<comment type="caution">
    <text evidence="10">The sequence shown here is derived from an EMBL/GenBank/DDBJ whole genome shotgun (WGS) entry which is preliminary data.</text>
</comment>
<sequence>MRSFFVKYRCAWFSLLFLWMSGSGWLQSQETVSYDGVREYQIAGISVTGISYLDDNALIRLSGLAVGQRMRIPGDATAKAIDNLWKQGLFENISIEATKIEGDRIYLNISLKERPRLSLITYEGLPKSIITKVDDELKLKTGDILTDYKIGQLEELVKKELLDKAYLNAEVEVIRKADTVVESGINLLVRVDKKEKVKIAEITFEGNDAVTPQSANLDFWQKLGRSFRKVGNKENLAFSDKRLRGVMKNTKQKAAMRFWKRSKYVPSAFQEDLKSLVTAYNKEGFRDFRVLGDSMYVIDEKLIGLKIKLYEGDPYYFGDITFVGNEKYSSAQLAAVMNIRKGELYNEEKFTTNLVMNPNGADIHSLYMDNGYLMFQGVPVETRVYDDTVDIEIRIMEGPQIRFNEIRLAGNTRTNDYVILRELRTVPGQLFSRTEIINSVNTMRQLRYFNDETINPVPMINSDMATTDLEYQFEEIGSDQLELSGGFGGGMVVGTVGLSFNNFSLRNLFKLDRWKPLPSGDGQQLSLRAQSNGTYYWSVATSFTEPWLGGKKPLAFSVSYNHSMQSNGLSKSDERYGRLVVDGASVGLGQRLKWPDDFFTIYQSLSYERYRMKNYDMDNGVTDGVSNNIRYNFTIQRQNLDAAMFPTSGSSLSLGFELTPPYTALGSKLYASSNAEDHYRWLEYYKVSFKAGWFFNPIAKLVVHARIRLGYLSYYTAKTGYPIFERFYLGGDGLTGFGLDGRELVGMRGYANNSLSPSSGSTAYDKITLELRYPFSNSPVATVYVLAFFEAGNSWAHASDINPFQVYKSAGFGVRLFLSAMGMFGLDWGYGFDEVPGDPSANGSHFHFSINQSLDW</sequence>
<feature type="chain" id="PRO_5039617478" evidence="8">
    <location>
        <begin position="29"/>
        <end position="856"/>
    </location>
</feature>
<dbReference type="InterPro" id="IPR034746">
    <property type="entry name" value="POTRA"/>
</dbReference>
<dbReference type="InterPro" id="IPR023707">
    <property type="entry name" value="OM_assembly_BamA"/>
</dbReference>
<evidence type="ECO:0000256" key="7">
    <source>
        <dbReference type="ARBA" id="ARBA00023237"/>
    </source>
</evidence>
<protein>
    <submittedName>
        <fullName evidence="10">BamA/TamA family outer membrane protein</fullName>
    </submittedName>
</protein>
<feature type="domain" description="POTRA" evidence="9">
    <location>
        <begin position="40"/>
        <end position="114"/>
    </location>
</feature>
<feature type="domain" description="POTRA" evidence="9">
    <location>
        <begin position="315"/>
        <end position="398"/>
    </location>
</feature>
<evidence type="ECO:0000313" key="10">
    <source>
        <dbReference type="EMBL" id="MBO8431983.1"/>
    </source>
</evidence>
<evidence type="ECO:0000256" key="5">
    <source>
        <dbReference type="ARBA" id="ARBA00022737"/>
    </source>
</evidence>
<keyword evidence="2" id="KW-1134">Transmembrane beta strand</keyword>
<evidence type="ECO:0000313" key="11">
    <source>
        <dbReference type="Proteomes" id="UP000823612"/>
    </source>
</evidence>
<feature type="signal peptide" evidence="8">
    <location>
        <begin position="1"/>
        <end position="28"/>
    </location>
</feature>
<evidence type="ECO:0000256" key="2">
    <source>
        <dbReference type="ARBA" id="ARBA00022452"/>
    </source>
</evidence>
<keyword evidence="4 8" id="KW-0732">Signal</keyword>